<evidence type="ECO:0000313" key="2">
    <source>
        <dbReference type="EMBL" id="MDQ0320239.1"/>
    </source>
</evidence>
<name>A0ABU0BPR6_9HYPH</name>
<dbReference type="RefSeq" id="WP_307229825.1">
    <property type="nucleotide sequence ID" value="NZ_JAUSVF010000001.1"/>
</dbReference>
<keyword evidence="1" id="KW-0472">Membrane</keyword>
<evidence type="ECO:0000313" key="3">
    <source>
        <dbReference type="Proteomes" id="UP001230207"/>
    </source>
</evidence>
<keyword evidence="1" id="KW-0812">Transmembrane</keyword>
<gene>
    <name evidence="2" type="ORF">QO002_002377</name>
</gene>
<reference evidence="2 3" key="1">
    <citation type="submission" date="2023-07" db="EMBL/GenBank/DDBJ databases">
        <title>Genomic Encyclopedia of Type Strains, Phase IV (KMG-IV): sequencing the most valuable type-strain genomes for metagenomic binning, comparative biology and taxonomic classification.</title>
        <authorList>
            <person name="Goeker M."/>
        </authorList>
    </citation>
    <scope>NUCLEOTIDE SEQUENCE [LARGE SCALE GENOMIC DNA]</scope>
    <source>
        <strain evidence="2 3">DSM 1112</strain>
    </source>
</reference>
<evidence type="ECO:0000256" key="1">
    <source>
        <dbReference type="SAM" id="Phobius"/>
    </source>
</evidence>
<accession>A0ABU0BPR6</accession>
<feature type="transmembrane region" description="Helical" evidence="1">
    <location>
        <begin position="6"/>
        <end position="23"/>
    </location>
</feature>
<sequence>MTARNILFAMICMFCAAALLLLYNSYYRPVSMSGLGLPAVTDRS</sequence>
<dbReference type="EMBL" id="JAUSVF010000001">
    <property type="protein sequence ID" value="MDQ0320239.1"/>
    <property type="molecule type" value="Genomic_DNA"/>
</dbReference>
<organism evidence="2 3">
    <name type="scientific">Pararhizobium capsulatum DSM 1112</name>
    <dbReference type="NCBI Taxonomy" id="1121113"/>
    <lineage>
        <taxon>Bacteria</taxon>
        <taxon>Pseudomonadati</taxon>
        <taxon>Pseudomonadota</taxon>
        <taxon>Alphaproteobacteria</taxon>
        <taxon>Hyphomicrobiales</taxon>
        <taxon>Rhizobiaceae</taxon>
        <taxon>Rhizobium/Agrobacterium group</taxon>
        <taxon>Pararhizobium</taxon>
    </lineage>
</organism>
<dbReference type="Proteomes" id="UP001230207">
    <property type="component" value="Unassembled WGS sequence"/>
</dbReference>
<protein>
    <submittedName>
        <fullName evidence="2">Uncharacterized protein</fullName>
    </submittedName>
</protein>
<keyword evidence="1" id="KW-1133">Transmembrane helix</keyword>
<comment type="caution">
    <text evidence="2">The sequence shown here is derived from an EMBL/GenBank/DDBJ whole genome shotgun (WGS) entry which is preliminary data.</text>
</comment>
<proteinExistence type="predicted"/>
<keyword evidence="3" id="KW-1185">Reference proteome</keyword>